<dbReference type="PANTHER" id="PTHR30349:SF41">
    <property type="entry name" value="INTEGRASE_RECOMBINASE PROTEIN MJ0367-RELATED"/>
    <property type="match status" value="1"/>
</dbReference>
<dbReference type="Proteomes" id="UP000317421">
    <property type="component" value="Unassembled WGS sequence"/>
</dbReference>
<comment type="caution">
    <text evidence="5">The sequence shown here is derived from an EMBL/GenBank/DDBJ whole genome shotgun (WGS) entry which is preliminary data.</text>
</comment>
<dbReference type="GO" id="GO:0003677">
    <property type="term" value="F:DNA binding"/>
    <property type="evidence" value="ECO:0007669"/>
    <property type="project" value="UniProtKB-KW"/>
</dbReference>
<organism evidence="5 6">
    <name type="scientific">Botrimarina colliarenosi</name>
    <dbReference type="NCBI Taxonomy" id="2528001"/>
    <lineage>
        <taxon>Bacteria</taxon>
        <taxon>Pseudomonadati</taxon>
        <taxon>Planctomycetota</taxon>
        <taxon>Planctomycetia</taxon>
        <taxon>Pirellulales</taxon>
        <taxon>Lacipirellulaceae</taxon>
        <taxon>Botrimarina</taxon>
    </lineage>
</organism>
<accession>A0A5C5ZZ76</accession>
<comment type="similarity">
    <text evidence="1">Belongs to the 'phage' integrase family.</text>
</comment>
<evidence type="ECO:0000256" key="2">
    <source>
        <dbReference type="ARBA" id="ARBA00023125"/>
    </source>
</evidence>
<keyword evidence="2" id="KW-0238">DNA-binding</keyword>
<dbReference type="InterPro" id="IPR050090">
    <property type="entry name" value="Tyrosine_recombinase_XerCD"/>
</dbReference>
<evidence type="ECO:0000259" key="4">
    <source>
        <dbReference type="PROSITE" id="PS51898"/>
    </source>
</evidence>
<sequence>MAKSTNAAAAQKPKKPYPSFPLFPHATKRWAKKIRGKLVYFGPWDDWEGALARYEEQAGALHAGRTPRVSTGVTTVADVVNAFLSAKKSRVESGEVSQRFWDELHDVAERLVDHLGRDRAVDDLAPADFVDLRRKFAQGVGLIGLSKRIQGVRSAFKYAYESDLIDRPVKFGPDFKKPSAKSLRSEKQSKPAKVFSADEVRSLLAAATEPLRTMILLGINGGFGNHDVGKLPWSSFDTDAGWIDFPRPKTAVPRRIPLWPETITALEAWKDNCRLTKDGSGALVFVTRWGQPYAKEAGSYDSTLSKEFAKLTKKLGITRKGRGFYGLRHTFETVAGDTADQVAVNAIMGHVDMSMAANYRHGVSDDRLRAVVDAVRGWVFCVGDGVTHAPGRD</sequence>
<dbReference type="EMBL" id="SJPR01000010">
    <property type="protein sequence ID" value="TWT92456.1"/>
    <property type="molecule type" value="Genomic_DNA"/>
</dbReference>
<dbReference type="SUPFAM" id="SSF56349">
    <property type="entry name" value="DNA breaking-rejoining enzymes"/>
    <property type="match status" value="1"/>
</dbReference>
<dbReference type="GO" id="GO:0015074">
    <property type="term" value="P:DNA integration"/>
    <property type="evidence" value="ECO:0007669"/>
    <property type="project" value="InterPro"/>
</dbReference>
<dbReference type="GO" id="GO:0006310">
    <property type="term" value="P:DNA recombination"/>
    <property type="evidence" value="ECO:0007669"/>
    <property type="project" value="UniProtKB-KW"/>
</dbReference>
<feature type="domain" description="Tyr recombinase" evidence="4">
    <location>
        <begin position="190"/>
        <end position="373"/>
    </location>
</feature>
<evidence type="ECO:0000256" key="3">
    <source>
        <dbReference type="ARBA" id="ARBA00023172"/>
    </source>
</evidence>
<dbReference type="AlphaFoldDB" id="A0A5C5ZZ76"/>
<proteinExistence type="inferred from homology"/>
<evidence type="ECO:0000256" key="1">
    <source>
        <dbReference type="ARBA" id="ARBA00008857"/>
    </source>
</evidence>
<protein>
    <submittedName>
        <fullName evidence="5">Site-specific tyrosine recombinase XerC</fullName>
    </submittedName>
</protein>
<dbReference type="RefSeq" id="WP_146446754.1">
    <property type="nucleotide sequence ID" value="NZ_SJPR01000010.1"/>
</dbReference>
<dbReference type="Gene3D" id="1.10.443.10">
    <property type="entry name" value="Intergrase catalytic core"/>
    <property type="match status" value="1"/>
</dbReference>
<dbReference type="InterPro" id="IPR002104">
    <property type="entry name" value="Integrase_catalytic"/>
</dbReference>
<evidence type="ECO:0000313" key="6">
    <source>
        <dbReference type="Proteomes" id="UP000317421"/>
    </source>
</evidence>
<dbReference type="InterPro" id="IPR013762">
    <property type="entry name" value="Integrase-like_cat_sf"/>
</dbReference>
<reference evidence="5 6" key="1">
    <citation type="submission" date="2019-02" db="EMBL/GenBank/DDBJ databases">
        <title>Deep-cultivation of Planctomycetes and their phenomic and genomic characterization uncovers novel biology.</title>
        <authorList>
            <person name="Wiegand S."/>
            <person name="Jogler M."/>
            <person name="Boedeker C."/>
            <person name="Pinto D."/>
            <person name="Vollmers J."/>
            <person name="Rivas-Marin E."/>
            <person name="Kohn T."/>
            <person name="Peeters S.H."/>
            <person name="Heuer A."/>
            <person name="Rast P."/>
            <person name="Oberbeckmann S."/>
            <person name="Bunk B."/>
            <person name="Jeske O."/>
            <person name="Meyerdierks A."/>
            <person name="Storesund J.E."/>
            <person name="Kallscheuer N."/>
            <person name="Luecker S."/>
            <person name="Lage O.M."/>
            <person name="Pohl T."/>
            <person name="Merkel B.J."/>
            <person name="Hornburger P."/>
            <person name="Mueller R.-W."/>
            <person name="Bruemmer F."/>
            <person name="Labrenz M."/>
            <person name="Spormann A.M."/>
            <person name="Op Den Camp H."/>
            <person name="Overmann J."/>
            <person name="Amann R."/>
            <person name="Jetten M.S.M."/>
            <person name="Mascher T."/>
            <person name="Medema M.H."/>
            <person name="Devos D.P."/>
            <person name="Kaster A.-K."/>
            <person name="Ovreas L."/>
            <person name="Rohde M."/>
            <person name="Galperin M.Y."/>
            <person name="Jogler C."/>
        </authorList>
    </citation>
    <scope>NUCLEOTIDE SEQUENCE [LARGE SCALE GENOMIC DNA]</scope>
    <source>
        <strain evidence="5 6">Pla108</strain>
    </source>
</reference>
<evidence type="ECO:0000313" key="5">
    <source>
        <dbReference type="EMBL" id="TWT92456.1"/>
    </source>
</evidence>
<dbReference type="PROSITE" id="PS51898">
    <property type="entry name" value="TYR_RECOMBINASE"/>
    <property type="match status" value="1"/>
</dbReference>
<keyword evidence="6" id="KW-1185">Reference proteome</keyword>
<gene>
    <name evidence="5" type="ORF">Pla108_40820</name>
</gene>
<dbReference type="OrthoDB" id="246806at2"/>
<dbReference type="InterPro" id="IPR011010">
    <property type="entry name" value="DNA_brk_join_enz"/>
</dbReference>
<dbReference type="Pfam" id="PF00589">
    <property type="entry name" value="Phage_integrase"/>
    <property type="match status" value="1"/>
</dbReference>
<name>A0A5C5ZZ76_9BACT</name>
<dbReference type="PANTHER" id="PTHR30349">
    <property type="entry name" value="PHAGE INTEGRASE-RELATED"/>
    <property type="match status" value="1"/>
</dbReference>
<keyword evidence="3" id="KW-0233">DNA recombination</keyword>